<reference evidence="1" key="1">
    <citation type="submission" date="2023-07" db="EMBL/GenBank/DDBJ databases">
        <authorList>
            <consortium name="AG Swart"/>
            <person name="Singh M."/>
            <person name="Singh A."/>
            <person name="Seah K."/>
            <person name="Emmerich C."/>
        </authorList>
    </citation>
    <scope>NUCLEOTIDE SEQUENCE</scope>
    <source>
        <strain evidence="1">DP1</strain>
    </source>
</reference>
<keyword evidence="2" id="KW-1185">Reference proteome</keyword>
<name>A0AAD1Y3F0_EUPCR</name>
<dbReference type="AlphaFoldDB" id="A0AAD1Y3F0"/>
<proteinExistence type="predicted"/>
<dbReference type="EMBL" id="CAMPGE010026243">
    <property type="protein sequence ID" value="CAI2383934.1"/>
    <property type="molecule type" value="Genomic_DNA"/>
</dbReference>
<comment type="caution">
    <text evidence="1">The sequence shown here is derived from an EMBL/GenBank/DDBJ whole genome shotgun (WGS) entry which is preliminary data.</text>
</comment>
<protein>
    <submittedName>
        <fullName evidence="1">Uncharacterized protein</fullName>
    </submittedName>
</protein>
<sequence>MLCVLERRYWHFKGSCECRTCIRITCFFGTVIFEKNESWIVGFHGGFQDVCR</sequence>
<organism evidence="1 2">
    <name type="scientific">Euplotes crassus</name>
    <dbReference type="NCBI Taxonomy" id="5936"/>
    <lineage>
        <taxon>Eukaryota</taxon>
        <taxon>Sar</taxon>
        <taxon>Alveolata</taxon>
        <taxon>Ciliophora</taxon>
        <taxon>Intramacronucleata</taxon>
        <taxon>Spirotrichea</taxon>
        <taxon>Hypotrichia</taxon>
        <taxon>Euplotida</taxon>
        <taxon>Euplotidae</taxon>
        <taxon>Moneuplotes</taxon>
    </lineage>
</organism>
<evidence type="ECO:0000313" key="2">
    <source>
        <dbReference type="Proteomes" id="UP001295684"/>
    </source>
</evidence>
<dbReference type="Proteomes" id="UP001295684">
    <property type="component" value="Unassembled WGS sequence"/>
</dbReference>
<gene>
    <name evidence="1" type="ORF">ECRASSUSDP1_LOCUS25452</name>
</gene>
<accession>A0AAD1Y3F0</accession>
<evidence type="ECO:0000313" key="1">
    <source>
        <dbReference type="EMBL" id="CAI2383934.1"/>
    </source>
</evidence>